<dbReference type="EMBL" id="JBJURJ010000001">
    <property type="protein sequence ID" value="MFM9326828.1"/>
    <property type="molecule type" value="Genomic_DNA"/>
</dbReference>
<sequence>MEQAAKKTATPVADIIQERRSIRVFKEEPVSQELIEQLLGVAVWAPNHLNRQPWRFILFQGESRKTFAQAMVETYSAEERTKYGEPKRQYLEQVPAHLIVVLKEDPRQKVWDEDYAAVCCLIQNFQLAAWEAGVGVVWKTNHYGYEPKFREAVGVHPGEKIAGVLHIGYPRVVPEPVARNSVSSLLTVHS</sequence>
<comment type="caution">
    <text evidence="1">The sequence shown here is derived from an EMBL/GenBank/DDBJ whole genome shotgun (WGS) entry which is preliminary data.</text>
</comment>
<dbReference type="Proteomes" id="UP001631969">
    <property type="component" value="Unassembled WGS sequence"/>
</dbReference>
<name>A0ACC7NQN7_9BACL</name>
<accession>A0ACC7NQN7</accession>
<evidence type="ECO:0000313" key="2">
    <source>
        <dbReference type="Proteomes" id="UP001631969"/>
    </source>
</evidence>
<keyword evidence="2" id="KW-1185">Reference proteome</keyword>
<gene>
    <name evidence="1" type="ORF">ACI1P1_00815</name>
</gene>
<proteinExistence type="predicted"/>
<protein>
    <submittedName>
        <fullName evidence="1">Nitroreductase</fullName>
    </submittedName>
</protein>
<reference evidence="1" key="1">
    <citation type="submission" date="2024-12" db="EMBL/GenBank/DDBJ databases">
        <authorList>
            <person name="Wu N."/>
        </authorList>
    </citation>
    <scope>NUCLEOTIDE SEQUENCE</scope>
    <source>
        <strain evidence="1">P15</strain>
    </source>
</reference>
<organism evidence="1 2">
    <name type="scientific">Paenibacillus mesotrionivorans</name>
    <dbReference type="NCBI Taxonomy" id="3160968"/>
    <lineage>
        <taxon>Bacteria</taxon>
        <taxon>Bacillati</taxon>
        <taxon>Bacillota</taxon>
        <taxon>Bacilli</taxon>
        <taxon>Bacillales</taxon>
        <taxon>Paenibacillaceae</taxon>
        <taxon>Paenibacillus</taxon>
    </lineage>
</organism>
<evidence type="ECO:0000313" key="1">
    <source>
        <dbReference type="EMBL" id="MFM9326828.1"/>
    </source>
</evidence>